<evidence type="ECO:0000313" key="4">
    <source>
        <dbReference type="EMBL" id="KAJ7634705.1"/>
    </source>
</evidence>
<sequence>MGPPGGRTWLTLTFIFCHIHLLLVQAYHPTHVKHNTIAAGRRDLSGSALASASWIWTSAPTQGNVAFLRTFDSAAGKTASSAQITMTVVNQVTLWVNGQPIGASGQGPDDWQSALVFSAALNSSTNTFAVLAVNNANAGSPSPGLLASIQVTYSDGSADVVSSDSNWMVSPAIPSDFPAAANAASFVRATAATSGPWGSISIAAAEPNVPSLSSSNWIWSTSAAITDAPVGTVGFRKTVATPSGKTAKTAIIAVTVDNGFNLYVNKAYVGSSPGVPKIPDFGRAQIFTVGLNPDSNTFTIFGENIPSPPATDAGPAGVIAAINIVYSDGSSDAVTTDATWLNGAFTTVPAFLSTADSALSPSFALGLMGVSPWGQLKGFSNALAAANVPSGPFASGTLPQSTSSGGKSTSGSPSTSASATSASGVSTPGPSYISSNPGALDTGTSSPDATASPSSSSSATPTPSSNVSIGLIVGAVIGALTMIVLVALFLWRRKHKSARLHAEALSSQMYLGEEPHLAETPSTATSRRTSMASVRRAELPSIQSPQAVIYGYPRSPAMAKGFPTPPATAQAGPSYSYPYSPQHSHQAGMSQLPYNAGMSHLSYNQATRMSEMSYTPRREPLVVHNHSDDASISDRDPPAVPSKLDRENLIWQRNVAGPSSSAHMSVNYASTVSGSQSDGGSSRPSSAAYGGLEASSPGPDGELPPPATMPTGYDQRFR</sequence>
<accession>A0AAD7BZ40</accession>
<feature type="chain" id="PRO_5042136656" evidence="3">
    <location>
        <begin position="27"/>
        <end position="718"/>
    </location>
</feature>
<organism evidence="4 5">
    <name type="scientific">Roridomyces roridus</name>
    <dbReference type="NCBI Taxonomy" id="1738132"/>
    <lineage>
        <taxon>Eukaryota</taxon>
        <taxon>Fungi</taxon>
        <taxon>Dikarya</taxon>
        <taxon>Basidiomycota</taxon>
        <taxon>Agaricomycotina</taxon>
        <taxon>Agaricomycetes</taxon>
        <taxon>Agaricomycetidae</taxon>
        <taxon>Agaricales</taxon>
        <taxon>Marasmiineae</taxon>
        <taxon>Mycenaceae</taxon>
        <taxon>Roridomyces</taxon>
    </lineage>
</organism>
<feature type="region of interest" description="Disordered" evidence="1">
    <location>
        <begin position="668"/>
        <end position="718"/>
    </location>
</feature>
<name>A0AAD7BZ40_9AGAR</name>
<protein>
    <submittedName>
        <fullName evidence="4">Uncharacterized protein</fullName>
    </submittedName>
</protein>
<keyword evidence="5" id="KW-1185">Reference proteome</keyword>
<keyword evidence="2" id="KW-0812">Transmembrane</keyword>
<evidence type="ECO:0000256" key="2">
    <source>
        <dbReference type="SAM" id="Phobius"/>
    </source>
</evidence>
<feature type="signal peptide" evidence="3">
    <location>
        <begin position="1"/>
        <end position="26"/>
    </location>
</feature>
<evidence type="ECO:0000256" key="3">
    <source>
        <dbReference type="SAM" id="SignalP"/>
    </source>
</evidence>
<dbReference type="Proteomes" id="UP001221142">
    <property type="component" value="Unassembled WGS sequence"/>
</dbReference>
<evidence type="ECO:0000313" key="5">
    <source>
        <dbReference type="Proteomes" id="UP001221142"/>
    </source>
</evidence>
<proteinExistence type="predicted"/>
<keyword evidence="2" id="KW-1133">Transmembrane helix</keyword>
<keyword evidence="3" id="KW-0732">Signal</keyword>
<keyword evidence="2" id="KW-0472">Membrane</keyword>
<reference evidence="4" key="1">
    <citation type="submission" date="2023-03" db="EMBL/GenBank/DDBJ databases">
        <title>Massive genome expansion in bonnet fungi (Mycena s.s.) driven by repeated elements and novel gene families across ecological guilds.</title>
        <authorList>
            <consortium name="Lawrence Berkeley National Laboratory"/>
            <person name="Harder C.B."/>
            <person name="Miyauchi S."/>
            <person name="Viragh M."/>
            <person name="Kuo A."/>
            <person name="Thoen E."/>
            <person name="Andreopoulos B."/>
            <person name="Lu D."/>
            <person name="Skrede I."/>
            <person name="Drula E."/>
            <person name="Henrissat B."/>
            <person name="Morin E."/>
            <person name="Kohler A."/>
            <person name="Barry K."/>
            <person name="LaButti K."/>
            <person name="Morin E."/>
            <person name="Salamov A."/>
            <person name="Lipzen A."/>
            <person name="Mereny Z."/>
            <person name="Hegedus B."/>
            <person name="Baldrian P."/>
            <person name="Stursova M."/>
            <person name="Weitz H."/>
            <person name="Taylor A."/>
            <person name="Grigoriev I.V."/>
            <person name="Nagy L.G."/>
            <person name="Martin F."/>
            <person name="Kauserud H."/>
        </authorList>
    </citation>
    <scope>NUCLEOTIDE SEQUENCE</scope>
    <source>
        <strain evidence="4">9284</strain>
    </source>
</reference>
<feature type="compositionally biased region" description="Low complexity" evidence="1">
    <location>
        <begin position="518"/>
        <end position="534"/>
    </location>
</feature>
<feature type="region of interest" description="Disordered" evidence="1">
    <location>
        <begin position="516"/>
        <end position="538"/>
    </location>
</feature>
<feature type="transmembrane region" description="Helical" evidence="2">
    <location>
        <begin position="467"/>
        <end position="491"/>
    </location>
</feature>
<gene>
    <name evidence="4" type="ORF">FB45DRAFT_472377</name>
</gene>
<dbReference type="AlphaFoldDB" id="A0AAD7BZ40"/>
<feature type="compositionally biased region" description="Low complexity" evidence="1">
    <location>
        <begin position="401"/>
        <end position="429"/>
    </location>
</feature>
<dbReference type="Gene3D" id="2.60.120.260">
    <property type="entry name" value="Galactose-binding domain-like"/>
    <property type="match status" value="2"/>
</dbReference>
<feature type="region of interest" description="Disordered" evidence="1">
    <location>
        <begin position="565"/>
        <end position="586"/>
    </location>
</feature>
<feature type="compositionally biased region" description="Low complexity" evidence="1">
    <location>
        <begin position="670"/>
        <end position="686"/>
    </location>
</feature>
<feature type="compositionally biased region" description="Low complexity" evidence="1">
    <location>
        <begin position="444"/>
        <end position="464"/>
    </location>
</feature>
<feature type="region of interest" description="Disordered" evidence="1">
    <location>
        <begin position="624"/>
        <end position="646"/>
    </location>
</feature>
<feature type="region of interest" description="Disordered" evidence="1">
    <location>
        <begin position="395"/>
        <end position="464"/>
    </location>
</feature>
<dbReference type="EMBL" id="JARKIF010000007">
    <property type="protein sequence ID" value="KAJ7634705.1"/>
    <property type="molecule type" value="Genomic_DNA"/>
</dbReference>
<evidence type="ECO:0000256" key="1">
    <source>
        <dbReference type="SAM" id="MobiDB-lite"/>
    </source>
</evidence>
<comment type="caution">
    <text evidence="4">The sequence shown here is derived from an EMBL/GenBank/DDBJ whole genome shotgun (WGS) entry which is preliminary data.</text>
</comment>